<dbReference type="Pfam" id="PF00117">
    <property type="entry name" value="GATase"/>
    <property type="match status" value="1"/>
</dbReference>
<dbReference type="NCBIfam" id="TIGR01855">
    <property type="entry name" value="IMP_synth_hisH"/>
    <property type="match status" value="1"/>
</dbReference>
<keyword evidence="5 12" id="KW-0028">Amino-acid biosynthesis</keyword>
<gene>
    <name evidence="12 15" type="primary">hisH</name>
    <name evidence="15" type="ORF">L7E55_02465</name>
</gene>
<dbReference type="GO" id="GO:0005737">
    <property type="term" value="C:cytoplasm"/>
    <property type="evidence" value="ECO:0007669"/>
    <property type="project" value="UniProtKB-SubCell"/>
</dbReference>
<evidence type="ECO:0000256" key="1">
    <source>
        <dbReference type="ARBA" id="ARBA00004496"/>
    </source>
</evidence>
<comment type="subcellular location">
    <subcellularLocation>
        <location evidence="1 12">Cytoplasm</location>
    </subcellularLocation>
</comment>
<dbReference type="CDD" id="cd01748">
    <property type="entry name" value="GATase1_IGP_Synthase"/>
    <property type="match status" value="1"/>
</dbReference>
<feature type="active site" evidence="12 13">
    <location>
        <position position="183"/>
    </location>
</feature>
<comment type="caution">
    <text evidence="15">The sequence shown here is derived from an EMBL/GenBank/DDBJ whole genome shotgun (WGS) entry which is preliminary data.</text>
</comment>
<evidence type="ECO:0000313" key="16">
    <source>
        <dbReference type="Proteomes" id="UP001154312"/>
    </source>
</evidence>
<comment type="subunit">
    <text evidence="3 12">Heterodimer of HisH and HisF.</text>
</comment>
<evidence type="ECO:0000256" key="5">
    <source>
        <dbReference type="ARBA" id="ARBA00022605"/>
    </source>
</evidence>
<evidence type="ECO:0000256" key="10">
    <source>
        <dbReference type="ARBA" id="ARBA00047838"/>
    </source>
</evidence>
<dbReference type="EMBL" id="JAKOAV010000003">
    <property type="protein sequence ID" value="MDF9407228.1"/>
    <property type="molecule type" value="Genomic_DNA"/>
</dbReference>
<feature type="active site" description="Nucleophile" evidence="12 13">
    <location>
        <position position="79"/>
    </location>
</feature>
<evidence type="ECO:0000256" key="4">
    <source>
        <dbReference type="ARBA" id="ARBA00022490"/>
    </source>
</evidence>
<dbReference type="HAMAP" id="MF_00278">
    <property type="entry name" value="HisH"/>
    <property type="match status" value="1"/>
</dbReference>
<keyword evidence="8 12" id="KW-0368">Histidine biosynthesis</keyword>
<reference evidence="15" key="1">
    <citation type="submission" date="2022-02" db="EMBL/GenBank/DDBJ databases">
        <authorList>
            <person name="Leng L."/>
        </authorList>
    </citation>
    <scope>NUCLEOTIDE SEQUENCE</scope>
    <source>
        <strain evidence="15">JI</strain>
    </source>
</reference>
<keyword evidence="4 12" id="KW-0963">Cytoplasm</keyword>
<organism evidence="15 16">
    <name type="scientific">Pelotomaculum isophthalicicum JI</name>
    <dbReference type="NCBI Taxonomy" id="947010"/>
    <lineage>
        <taxon>Bacteria</taxon>
        <taxon>Bacillati</taxon>
        <taxon>Bacillota</taxon>
        <taxon>Clostridia</taxon>
        <taxon>Eubacteriales</taxon>
        <taxon>Desulfotomaculaceae</taxon>
        <taxon>Pelotomaculum</taxon>
    </lineage>
</organism>
<evidence type="ECO:0000256" key="11">
    <source>
        <dbReference type="ARBA" id="ARBA00049534"/>
    </source>
</evidence>
<comment type="catalytic activity">
    <reaction evidence="10 12">
        <text>5-[(5-phospho-1-deoxy-D-ribulos-1-ylimino)methylamino]-1-(5-phospho-beta-D-ribosyl)imidazole-4-carboxamide + L-glutamine = D-erythro-1-(imidazol-4-yl)glycerol 3-phosphate + 5-amino-1-(5-phospho-beta-D-ribosyl)imidazole-4-carboxamide + L-glutamate + H(+)</text>
        <dbReference type="Rhea" id="RHEA:24793"/>
        <dbReference type="ChEBI" id="CHEBI:15378"/>
        <dbReference type="ChEBI" id="CHEBI:29985"/>
        <dbReference type="ChEBI" id="CHEBI:58278"/>
        <dbReference type="ChEBI" id="CHEBI:58359"/>
        <dbReference type="ChEBI" id="CHEBI:58475"/>
        <dbReference type="ChEBI" id="CHEBI:58525"/>
        <dbReference type="EC" id="4.3.2.10"/>
    </reaction>
</comment>
<evidence type="ECO:0000313" key="15">
    <source>
        <dbReference type="EMBL" id="MDF9407228.1"/>
    </source>
</evidence>
<evidence type="ECO:0000256" key="6">
    <source>
        <dbReference type="ARBA" id="ARBA00022801"/>
    </source>
</evidence>
<evidence type="ECO:0000259" key="14">
    <source>
        <dbReference type="Pfam" id="PF00117"/>
    </source>
</evidence>
<feature type="active site" evidence="12 13">
    <location>
        <position position="181"/>
    </location>
</feature>
<dbReference type="PROSITE" id="PS51273">
    <property type="entry name" value="GATASE_TYPE_1"/>
    <property type="match status" value="1"/>
</dbReference>
<dbReference type="EC" id="3.5.1.2" evidence="12"/>
<dbReference type="GO" id="GO:0000105">
    <property type="term" value="P:L-histidine biosynthetic process"/>
    <property type="evidence" value="ECO:0007669"/>
    <property type="project" value="UniProtKB-UniRule"/>
</dbReference>
<comment type="function">
    <text evidence="12">IGPS catalyzes the conversion of PRFAR and glutamine to IGP, AICAR and glutamate. The HisH subunit catalyzes the hydrolysis of glutamine to glutamate and ammonia as part of the synthesis of IGP and AICAR. The resulting ammonia molecule is channeled to the active site of HisF.</text>
</comment>
<dbReference type="EC" id="4.3.2.10" evidence="12"/>
<dbReference type="AlphaFoldDB" id="A0A9X4JVB9"/>
<keyword evidence="6 12" id="KW-0378">Hydrolase</keyword>
<dbReference type="GO" id="GO:0004359">
    <property type="term" value="F:glutaminase activity"/>
    <property type="evidence" value="ECO:0007669"/>
    <property type="project" value="UniProtKB-EC"/>
</dbReference>
<dbReference type="InterPro" id="IPR010139">
    <property type="entry name" value="Imidazole-glycPsynth_HisH"/>
</dbReference>
<evidence type="ECO:0000256" key="3">
    <source>
        <dbReference type="ARBA" id="ARBA00011152"/>
    </source>
</evidence>
<dbReference type="PANTHER" id="PTHR42701">
    <property type="entry name" value="IMIDAZOLE GLYCEROL PHOSPHATE SYNTHASE SUBUNIT HISH"/>
    <property type="match status" value="1"/>
</dbReference>
<dbReference type="FunFam" id="3.40.50.880:FF:000009">
    <property type="entry name" value="Imidazole glycerol phosphate synthase subunit HisH"/>
    <property type="match status" value="1"/>
</dbReference>
<comment type="pathway">
    <text evidence="2 12">Amino-acid biosynthesis; L-histidine biosynthesis; L-histidine from 5-phospho-alpha-D-ribose 1-diphosphate: step 5/9.</text>
</comment>
<evidence type="ECO:0000256" key="12">
    <source>
        <dbReference type="HAMAP-Rule" id="MF_00278"/>
    </source>
</evidence>
<keyword evidence="9 12" id="KW-0456">Lyase</keyword>
<evidence type="ECO:0000256" key="13">
    <source>
        <dbReference type="PIRSR" id="PIRSR000495-1"/>
    </source>
</evidence>
<dbReference type="Gene3D" id="3.40.50.880">
    <property type="match status" value="1"/>
</dbReference>
<dbReference type="SUPFAM" id="SSF52317">
    <property type="entry name" value="Class I glutamine amidotransferase-like"/>
    <property type="match status" value="1"/>
</dbReference>
<dbReference type="GO" id="GO:0000107">
    <property type="term" value="F:imidazoleglycerol-phosphate synthase activity"/>
    <property type="evidence" value="ECO:0007669"/>
    <property type="project" value="UniProtKB-UniRule"/>
</dbReference>
<evidence type="ECO:0000256" key="2">
    <source>
        <dbReference type="ARBA" id="ARBA00005091"/>
    </source>
</evidence>
<dbReference type="InterPro" id="IPR017926">
    <property type="entry name" value="GATASE"/>
</dbReference>
<evidence type="ECO:0000256" key="8">
    <source>
        <dbReference type="ARBA" id="ARBA00023102"/>
    </source>
</evidence>
<keyword evidence="16" id="KW-1185">Reference proteome</keyword>
<dbReference type="GO" id="GO:0016829">
    <property type="term" value="F:lyase activity"/>
    <property type="evidence" value="ECO:0007669"/>
    <property type="project" value="UniProtKB-KW"/>
</dbReference>
<sequence length="203" mass="21963">MIAIIDYGMGNLRSVHKGFEKVGVKTVVVDSPGQVDEADGVVLPGVGAFADAMTNLRSAGMDGAIHRAVAAGKPFLGICLGQQLLFETSEEWGINEGLGIFPGRVRRLPEGLKIPHMGWNQLEIQRPDPLLAGIPDRSSFYFVHSYYVDPAEKELALALTEYGVHFACIVGKGHVYGIQFHPEKSSSLGLKILENFGRVVEGC</sequence>
<evidence type="ECO:0000256" key="7">
    <source>
        <dbReference type="ARBA" id="ARBA00022962"/>
    </source>
</evidence>
<dbReference type="InterPro" id="IPR029062">
    <property type="entry name" value="Class_I_gatase-like"/>
</dbReference>
<keyword evidence="7 12" id="KW-0315">Glutamine amidotransferase</keyword>
<feature type="domain" description="Glutamine amidotransferase" evidence="14">
    <location>
        <begin position="4"/>
        <end position="196"/>
    </location>
</feature>
<protein>
    <recommendedName>
        <fullName evidence="12">Imidazole glycerol phosphate synthase subunit HisH</fullName>
        <ecNumber evidence="12">4.3.2.10</ecNumber>
    </recommendedName>
    <alternativeName>
        <fullName evidence="12">IGP synthase glutaminase subunit</fullName>
        <ecNumber evidence="12">3.5.1.2</ecNumber>
    </alternativeName>
    <alternativeName>
        <fullName evidence="12">IGP synthase subunit HisH</fullName>
    </alternativeName>
    <alternativeName>
        <fullName evidence="12">ImGP synthase subunit HisH</fullName>
        <shortName evidence="12">IGPS subunit HisH</shortName>
    </alternativeName>
</protein>
<accession>A0A9X4JVB9</accession>
<dbReference type="PROSITE" id="PS51274">
    <property type="entry name" value="GATASE_COBBQ"/>
    <property type="match status" value="1"/>
</dbReference>
<dbReference type="PIRSF" id="PIRSF000495">
    <property type="entry name" value="Amidotransf_hisH"/>
    <property type="match status" value="1"/>
</dbReference>
<name>A0A9X4JVB9_9FIRM</name>
<dbReference type="Proteomes" id="UP001154312">
    <property type="component" value="Unassembled WGS sequence"/>
</dbReference>
<evidence type="ECO:0000256" key="9">
    <source>
        <dbReference type="ARBA" id="ARBA00023239"/>
    </source>
</evidence>
<dbReference type="PANTHER" id="PTHR42701:SF1">
    <property type="entry name" value="IMIDAZOLE GLYCEROL PHOSPHATE SYNTHASE SUBUNIT HISH"/>
    <property type="match status" value="1"/>
</dbReference>
<dbReference type="RefSeq" id="WP_277442422.1">
    <property type="nucleotide sequence ID" value="NZ_JAKOAV010000003.1"/>
</dbReference>
<comment type="catalytic activity">
    <reaction evidence="11 12">
        <text>L-glutamine + H2O = L-glutamate + NH4(+)</text>
        <dbReference type="Rhea" id="RHEA:15889"/>
        <dbReference type="ChEBI" id="CHEBI:15377"/>
        <dbReference type="ChEBI" id="CHEBI:28938"/>
        <dbReference type="ChEBI" id="CHEBI:29985"/>
        <dbReference type="ChEBI" id="CHEBI:58359"/>
        <dbReference type="EC" id="3.5.1.2"/>
    </reaction>
</comment>
<proteinExistence type="inferred from homology"/>